<dbReference type="EMBL" id="AZBU02000002">
    <property type="protein sequence ID" value="TKR92811.1"/>
    <property type="molecule type" value="Genomic_DNA"/>
</dbReference>
<feature type="region of interest" description="Disordered" evidence="1">
    <location>
        <begin position="42"/>
        <end position="64"/>
    </location>
</feature>
<evidence type="ECO:0000313" key="2">
    <source>
        <dbReference type="EMBL" id="TKR92811.1"/>
    </source>
</evidence>
<keyword evidence="3" id="KW-1185">Reference proteome</keyword>
<reference evidence="2 3" key="1">
    <citation type="journal article" date="2015" name="Genome Biol.">
        <title>Comparative genomics of Steinernema reveals deeply conserved gene regulatory networks.</title>
        <authorList>
            <person name="Dillman A.R."/>
            <person name="Macchietto M."/>
            <person name="Porter C.F."/>
            <person name="Rogers A."/>
            <person name="Williams B."/>
            <person name="Antoshechkin I."/>
            <person name="Lee M.M."/>
            <person name="Goodwin Z."/>
            <person name="Lu X."/>
            <person name="Lewis E.E."/>
            <person name="Goodrich-Blair H."/>
            <person name="Stock S.P."/>
            <person name="Adams B.J."/>
            <person name="Sternberg P.W."/>
            <person name="Mortazavi A."/>
        </authorList>
    </citation>
    <scope>NUCLEOTIDE SEQUENCE [LARGE SCALE GENOMIC DNA]</scope>
    <source>
        <strain evidence="2 3">ALL</strain>
    </source>
</reference>
<sequence>MRLTFLQVSVDKRLFKIDTCTRLGRWKIPLINTEKESAVWTSDGWRAGSREPTEPDGEPAGSAREPGYVIYVKRGRKRLLSSNVQSGRPDGRSTIWVKGAMGAPQFSNCERLAVLSWTDKHAVILPVTTGEK</sequence>
<dbReference type="Proteomes" id="UP000298663">
    <property type="component" value="Unassembled WGS sequence"/>
</dbReference>
<dbReference type="AlphaFoldDB" id="A0A4U5P9T5"/>
<evidence type="ECO:0000256" key="1">
    <source>
        <dbReference type="SAM" id="MobiDB-lite"/>
    </source>
</evidence>
<accession>A0A4U5P9T5</accession>
<name>A0A4U5P9T5_STECR</name>
<organism evidence="2 3">
    <name type="scientific">Steinernema carpocapsae</name>
    <name type="common">Entomopathogenic nematode</name>
    <dbReference type="NCBI Taxonomy" id="34508"/>
    <lineage>
        <taxon>Eukaryota</taxon>
        <taxon>Metazoa</taxon>
        <taxon>Ecdysozoa</taxon>
        <taxon>Nematoda</taxon>
        <taxon>Chromadorea</taxon>
        <taxon>Rhabditida</taxon>
        <taxon>Tylenchina</taxon>
        <taxon>Panagrolaimomorpha</taxon>
        <taxon>Strongyloidoidea</taxon>
        <taxon>Steinernematidae</taxon>
        <taxon>Steinernema</taxon>
    </lineage>
</organism>
<comment type="caution">
    <text evidence="2">The sequence shown here is derived from an EMBL/GenBank/DDBJ whole genome shotgun (WGS) entry which is preliminary data.</text>
</comment>
<proteinExistence type="predicted"/>
<evidence type="ECO:0000313" key="3">
    <source>
        <dbReference type="Proteomes" id="UP000298663"/>
    </source>
</evidence>
<protein>
    <submittedName>
        <fullName evidence="2">Uncharacterized protein</fullName>
    </submittedName>
</protein>
<gene>
    <name evidence="2" type="ORF">L596_007390</name>
</gene>
<reference evidence="2 3" key="2">
    <citation type="journal article" date="2019" name="G3 (Bethesda)">
        <title>Hybrid Assembly of the Genome of the Entomopathogenic Nematode Steinernema carpocapsae Identifies the X-Chromosome.</title>
        <authorList>
            <person name="Serra L."/>
            <person name="Macchietto M."/>
            <person name="Macias-Munoz A."/>
            <person name="McGill C.J."/>
            <person name="Rodriguez I.M."/>
            <person name="Rodriguez B."/>
            <person name="Murad R."/>
            <person name="Mortazavi A."/>
        </authorList>
    </citation>
    <scope>NUCLEOTIDE SEQUENCE [LARGE SCALE GENOMIC DNA]</scope>
    <source>
        <strain evidence="2 3">ALL</strain>
    </source>
</reference>